<name>A0ABV9R0H5_9MICO</name>
<reference evidence="2" key="1">
    <citation type="journal article" date="2019" name="Int. J. Syst. Evol. Microbiol.">
        <title>The Global Catalogue of Microorganisms (GCM) 10K type strain sequencing project: providing services to taxonomists for standard genome sequencing and annotation.</title>
        <authorList>
            <consortium name="The Broad Institute Genomics Platform"/>
            <consortium name="The Broad Institute Genome Sequencing Center for Infectious Disease"/>
            <person name="Wu L."/>
            <person name="Ma J."/>
        </authorList>
    </citation>
    <scope>NUCLEOTIDE SEQUENCE [LARGE SCALE GENOMIC DNA]</scope>
    <source>
        <strain evidence="2">CGMCC 1.12192</strain>
    </source>
</reference>
<gene>
    <name evidence="1" type="ORF">ACFPER_02205</name>
</gene>
<proteinExistence type="predicted"/>
<dbReference type="EMBL" id="JBHSJC010000001">
    <property type="protein sequence ID" value="MFC4827583.1"/>
    <property type="molecule type" value="Genomic_DNA"/>
</dbReference>
<dbReference type="RefSeq" id="WP_204395631.1">
    <property type="nucleotide sequence ID" value="NZ_JAFBBW010000001.1"/>
</dbReference>
<protein>
    <recommendedName>
        <fullName evidence="3">Lipoprotein</fullName>
    </recommendedName>
</protein>
<dbReference type="Proteomes" id="UP001595960">
    <property type="component" value="Unassembled WGS sequence"/>
</dbReference>
<evidence type="ECO:0008006" key="3">
    <source>
        <dbReference type="Google" id="ProtNLM"/>
    </source>
</evidence>
<accession>A0ABV9R0H5</accession>
<keyword evidence="2" id="KW-1185">Reference proteome</keyword>
<evidence type="ECO:0000313" key="1">
    <source>
        <dbReference type="EMBL" id="MFC4827583.1"/>
    </source>
</evidence>
<comment type="caution">
    <text evidence="1">The sequence shown here is derived from an EMBL/GenBank/DDBJ whole genome shotgun (WGS) entry which is preliminary data.</text>
</comment>
<evidence type="ECO:0000313" key="2">
    <source>
        <dbReference type="Proteomes" id="UP001595960"/>
    </source>
</evidence>
<organism evidence="1 2">
    <name type="scientific">Agromyces aurantiacus</name>
    <dbReference type="NCBI Taxonomy" id="165814"/>
    <lineage>
        <taxon>Bacteria</taxon>
        <taxon>Bacillati</taxon>
        <taxon>Actinomycetota</taxon>
        <taxon>Actinomycetes</taxon>
        <taxon>Micrococcales</taxon>
        <taxon>Microbacteriaceae</taxon>
        <taxon>Agromyces</taxon>
    </lineage>
</organism>
<sequence length="284" mass="29871">MSPHLITGVGPIGSAAITATAVAILLVGCAPPTAGSNAEPAAAVVGAESPTSTTSDCPNPYGGTCLGALEAGEYQTSTFEPQITYRVPEGWMNYEDLPGNFWLFLQEDEEFQATPRGGSYLGIFTGIHAAAIDCSETWQEGVGTNPAQLVAWYQSVPGLIVSEPVKVSVGGLRGLQIDVSLEEGNDTCNFGGYTGIPLITGDGVSEVHHVVLDDMDVRLVFLRHRNSNVTLEITNVREQRSAEEFRGLVQPIVDSLAFATPSVVSCQFRGSPGLAVATNVGARC</sequence>